<comment type="caution">
    <text evidence="4">The sequence shown here is derived from an EMBL/GenBank/DDBJ whole genome shotgun (WGS) entry which is preliminary data.</text>
</comment>
<accession>A0A9P9Y916</accession>
<evidence type="ECO:0000313" key="4">
    <source>
        <dbReference type="EMBL" id="KAI6785333.1"/>
    </source>
</evidence>
<dbReference type="SUPFAM" id="SSF50729">
    <property type="entry name" value="PH domain-like"/>
    <property type="match status" value="1"/>
</dbReference>
<dbReference type="OrthoDB" id="271448at2759"/>
<keyword evidence="1" id="KW-0963">Cytoplasm</keyword>
<evidence type="ECO:0000259" key="3">
    <source>
        <dbReference type="PROSITE" id="PS51495"/>
    </source>
</evidence>
<dbReference type="GO" id="GO:0043130">
    <property type="term" value="F:ubiquitin binding"/>
    <property type="evidence" value="ECO:0007669"/>
    <property type="project" value="UniProtKB-UniRule"/>
</dbReference>
<dbReference type="EMBL" id="JAGIXG020000002">
    <property type="protein sequence ID" value="KAI6785333.1"/>
    <property type="molecule type" value="Genomic_DNA"/>
</dbReference>
<proteinExistence type="inferred from homology"/>
<comment type="subunit">
    <text evidence="1">Component of the endosomal sorting complex required for transport II (ESCRT-II).</text>
</comment>
<dbReference type="AlphaFoldDB" id="A0A9P9Y916"/>
<comment type="subcellular location">
    <subcellularLocation>
        <location evidence="1">Cytoplasm</location>
    </subcellularLocation>
    <subcellularLocation>
        <location evidence="1">Endosome</location>
    </subcellularLocation>
</comment>
<feature type="domain" description="GLUE N-terminal" evidence="3">
    <location>
        <begin position="6"/>
        <end position="121"/>
    </location>
</feature>
<evidence type="ECO:0000256" key="1">
    <source>
        <dbReference type="RuleBase" id="RU367095"/>
    </source>
</evidence>
<dbReference type="GeneID" id="75833452"/>
<dbReference type="Proteomes" id="UP001055219">
    <property type="component" value="Unassembled WGS sequence"/>
</dbReference>
<keyword evidence="1" id="KW-0813">Transport</keyword>
<dbReference type="InterPro" id="IPR011993">
    <property type="entry name" value="PH-like_dom_sf"/>
</dbReference>
<feature type="region of interest" description="Disordered" evidence="2">
    <location>
        <begin position="93"/>
        <end position="139"/>
    </location>
</feature>
<keyword evidence="1" id="KW-0653">Protein transport</keyword>
<evidence type="ECO:0000256" key="2">
    <source>
        <dbReference type="SAM" id="MobiDB-lite"/>
    </source>
</evidence>
<evidence type="ECO:0000313" key="5">
    <source>
        <dbReference type="Proteomes" id="UP001055219"/>
    </source>
</evidence>
<dbReference type="InterPro" id="IPR037855">
    <property type="entry name" value="Vps36"/>
</dbReference>
<organism evidence="4 5">
    <name type="scientific">Emericellopsis cladophorae</name>
    <dbReference type="NCBI Taxonomy" id="2686198"/>
    <lineage>
        <taxon>Eukaryota</taxon>
        <taxon>Fungi</taxon>
        <taxon>Dikarya</taxon>
        <taxon>Ascomycota</taxon>
        <taxon>Pezizomycotina</taxon>
        <taxon>Sordariomycetes</taxon>
        <taxon>Hypocreomycetidae</taxon>
        <taxon>Hypocreales</taxon>
        <taxon>Bionectriaceae</taxon>
        <taxon>Emericellopsis</taxon>
    </lineage>
</organism>
<dbReference type="PANTHER" id="PTHR13128:SF12">
    <property type="entry name" value="VACUOLAR PROTEIN-SORTING-ASSOCIATED PROTEIN 36"/>
    <property type="match status" value="1"/>
</dbReference>
<keyword evidence="5" id="KW-1185">Reference proteome</keyword>
<keyword evidence="1" id="KW-0967">Endosome</keyword>
<dbReference type="Pfam" id="PF11605">
    <property type="entry name" value="Vps36_ESCRT-II"/>
    <property type="match status" value="1"/>
</dbReference>
<dbReference type="GO" id="GO:0032266">
    <property type="term" value="F:phosphatidylinositol-3-phosphate binding"/>
    <property type="evidence" value="ECO:0007669"/>
    <property type="project" value="UniProtKB-UniRule"/>
</dbReference>
<comment type="function">
    <text evidence="1">Component of the ESCRT-II complex (endosomal sorting complex required for transport II), which is required for multivesicular body (MVB) formation and sorting of endosomal cargo proteins into MVBs.</text>
</comment>
<dbReference type="PROSITE" id="PS51495">
    <property type="entry name" value="GLUE"/>
    <property type="match status" value="1"/>
</dbReference>
<reference evidence="4" key="1">
    <citation type="journal article" date="2021" name="J Fungi (Basel)">
        <title>Genomic and Metabolomic Analyses of the Marine Fungus Emericellopsis cladophorae: Insights into Saltwater Adaptability Mechanisms and Its Biosynthetic Potential.</title>
        <authorList>
            <person name="Goncalves M.F.M."/>
            <person name="Hilario S."/>
            <person name="Van de Peer Y."/>
            <person name="Esteves A.C."/>
            <person name="Alves A."/>
        </authorList>
    </citation>
    <scope>NUCLEOTIDE SEQUENCE</scope>
    <source>
        <strain evidence="4">MUM 19.33</strain>
    </source>
</reference>
<reference evidence="4" key="2">
    <citation type="submission" date="2022-07" db="EMBL/GenBank/DDBJ databases">
        <authorList>
            <person name="Goncalves M.F.M."/>
            <person name="Hilario S."/>
            <person name="Van De Peer Y."/>
            <person name="Esteves A.C."/>
            <person name="Alves A."/>
        </authorList>
    </citation>
    <scope>NUCLEOTIDE SEQUENCE</scope>
    <source>
        <strain evidence="4">MUM 19.33</strain>
    </source>
</reference>
<gene>
    <name evidence="4" type="ORF">J7T54_006975</name>
</gene>
<dbReference type="Gene3D" id="2.30.29.30">
    <property type="entry name" value="Pleckstrin-homology domain (PH domain)/Phosphotyrosine-binding domain (PTB)"/>
    <property type="match status" value="1"/>
</dbReference>
<dbReference type="RefSeq" id="XP_051366189.1">
    <property type="nucleotide sequence ID" value="XM_051509404.1"/>
</dbReference>
<dbReference type="GO" id="GO:0000814">
    <property type="term" value="C:ESCRT II complex"/>
    <property type="evidence" value="ECO:0007669"/>
    <property type="project" value="UniProtKB-UniRule"/>
</dbReference>
<comment type="similarity">
    <text evidence="1">Belongs to the VPS36 family.</text>
</comment>
<dbReference type="InterPro" id="IPR021648">
    <property type="entry name" value="GLUE_dom"/>
</dbReference>
<dbReference type="GO" id="GO:0043328">
    <property type="term" value="P:protein transport to vacuole involved in ubiquitin-dependent protein catabolic process via the multivesicular body sorting pathway"/>
    <property type="evidence" value="ECO:0007669"/>
    <property type="project" value="UniProtKB-UniRule"/>
</dbReference>
<name>A0A9P9Y916_9HYPO</name>
<protein>
    <recommendedName>
        <fullName evidence="1">Vacuolar protein-sorting-associated protein 36</fullName>
    </recommendedName>
    <alternativeName>
        <fullName evidence="1">ESCRT-II complex subunit VPS36</fullName>
    </alternativeName>
</protein>
<dbReference type="PANTHER" id="PTHR13128">
    <property type="entry name" value="VACUOLAR PROTEIN-SORTING-ASSOCIATED PROTEIN 36"/>
    <property type="match status" value="1"/>
</dbReference>
<sequence>MFLQHIDLTTALRPSYLPDEVLLFVQDNVGLYEGKFKLPDQQNGQVYLTSHRICYVDKDEPRKRSVALELKDVERHEFYAGFWKSSPKVTIVPKPPKRASLRHAVSSASAPRRNQDPNSPRPEGSQCPKPETPVASSATWREQSAFADASNFKPGIASTTQAARLEVAQGIIQRSFISRQNRQPAVIYCARGSGINV</sequence>
<dbReference type="GO" id="GO:0031902">
    <property type="term" value="C:late endosome membrane"/>
    <property type="evidence" value="ECO:0007669"/>
    <property type="project" value="UniProtKB-UniRule"/>
</dbReference>